<protein>
    <recommendedName>
        <fullName evidence="6">G-patch domain-containing protein</fullName>
    </recommendedName>
</protein>
<feature type="zinc finger region" description="C3H1-type" evidence="1">
    <location>
        <begin position="150"/>
        <end position="175"/>
    </location>
</feature>
<dbReference type="PANTHER" id="PTHR23106:SF24">
    <property type="entry name" value="ANGIOGENIC FACTOR WITH G PATCH AND FHA DOMAINS 1"/>
    <property type="match status" value="1"/>
</dbReference>
<feature type="domain" description="G-patch" evidence="4">
    <location>
        <begin position="377"/>
        <end position="417"/>
    </location>
</feature>
<dbReference type="PANTHER" id="PTHR23106">
    <property type="entry name" value="ANGIOGENIC FACTOR WITH G PATCH AND FHA DOMAINS 1"/>
    <property type="match status" value="1"/>
</dbReference>
<reference evidence="5" key="1">
    <citation type="submission" date="2021-01" db="EMBL/GenBank/DDBJ databases">
        <authorList>
            <person name="Corre E."/>
            <person name="Pelletier E."/>
            <person name="Niang G."/>
            <person name="Scheremetjew M."/>
            <person name="Finn R."/>
            <person name="Kale V."/>
            <person name="Holt S."/>
            <person name="Cochrane G."/>
            <person name="Meng A."/>
            <person name="Brown T."/>
            <person name="Cohen L."/>
        </authorList>
    </citation>
    <scope>NUCLEOTIDE SEQUENCE</scope>
    <source>
        <strain evidence="5">CCCM811</strain>
    </source>
</reference>
<name>A0A7S3YQ11_9EUKA</name>
<evidence type="ECO:0000256" key="1">
    <source>
        <dbReference type="PROSITE-ProRule" id="PRU00723"/>
    </source>
</evidence>
<feature type="region of interest" description="Disordered" evidence="2">
    <location>
        <begin position="300"/>
        <end position="344"/>
    </location>
</feature>
<feature type="domain" description="C3H1-type" evidence="3">
    <location>
        <begin position="150"/>
        <end position="175"/>
    </location>
</feature>
<dbReference type="InterPro" id="IPR000467">
    <property type="entry name" value="G_patch_dom"/>
</dbReference>
<dbReference type="AlphaFoldDB" id="A0A7S3YQ11"/>
<gene>
    <name evidence="5" type="ORF">LGLO00237_LOCUS9959</name>
</gene>
<dbReference type="GO" id="GO:0008270">
    <property type="term" value="F:zinc ion binding"/>
    <property type="evidence" value="ECO:0007669"/>
    <property type="project" value="UniProtKB-KW"/>
</dbReference>
<dbReference type="InterPro" id="IPR000571">
    <property type="entry name" value="Znf_CCCH"/>
</dbReference>
<keyword evidence="1" id="KW-0479">Metal-binding</keyword>
<dbReference type="Pfam" id="PF01585">
    <property type="entry name" value="G-patch"/>
    <property type="match status" value="1"/>
</dbReference>
<dbReference type="PROSITE" id="PS50174">
    <property type="entry name" value="G_PATCH"/>
    <property type="match status" value="1"/>
</dbReference>
<feature type="compositionally biased region" description="Basic and acidic residues" evidence="2">
    <location>
        <begin position="107"/>
        <end position="122"/>
    </location>
</feature>
<sequence length="417" mass="46271">MSSTQRSKQEEKAAILRRLALLSHKLGSKKRELAAKNSPRKRQRHPSPIRRPSPTRRDAGNSGPSGGKPAPSTNHTTHTQPPKRQRFSGTMGAASSSGDEKKKHRGAPHDARGTEPKKEPDGGRPQGKGAFFLDYSTLKTKTPVDHSVPEETGIPCSNWPRCRFQNSCKYAHPTQAQLRKRGCGALTLEDVTSLVVRFPNNTVGLNTLHTLISARLGYAAQLWRKKKPHITRDALLAVMGLPGTRDILLEFAKTAKEEKSKTDGFKVTSDKEFTKGKGGYFAVLKMRGEFLVRYYSTKGGAGRGGAAAVLRQQSERERLQASSRRETTSSKAWEPPRHSRPPKFERVDFVQRHGEPTEEDEIEDSNLMVLMAPALQDTNKGFKMLRTMGWSKGKGLGSKGQGRKEPVPVRFTLTRSF</sequence>
<dbReference type="GO" id="GO:0003676">
    <property type="term" value="F:nucleic acid binding"/>
    <property type="evidence" value="ECO:0007669"/>
    <property type="project" value="InterPro"/>
</dbReference>
<feature type="compositionally biased region" description="Basic residues" evidence="2">
    <location>
        <begin position="38"/>
        <end position="48"/>
    </location>
</feature>
<proteinExistence type="predicted"/>
<dbReference type="SMART" id="SM00443">
    <property type="entry name" value="G_patch"/>
    <property type="match status" value="1"/>
</dbReference>
<evidence type="ECO:0000259" key="4">
    <source>
        <dbReference type="PROSITE" id="PS50174"/>
    </source>
</evidence>
<dbReference type="InterPro" id="IPR053027">
    <property type="entry name" value="AGGF1"/>
</dbReference>
<accession>A0A7S3YQ11</accession>
<evidence type="ECO:0000259" key="3">
    <source>
        <dbReference type="PROSITE" id="PS50103"/>
    </source>
</evidence>
<evidence type="ECO:0000256" key="2">
    <source>
        <dbReference type="SAM" id="MobiDB-lite"/>
    </source>
</evidence>
<dbReference type="EMBL" id="HBIV01013556">
    <property type="protein sequence ID" value="CAE0658387.1"/>
    <property type="molecule type" value="Transcribed_RNA"/>
</dbReference>
<dbReference type="PROSITE" id="PS50103">
    <property type="entry name" value="ZF_C3H1"/>
    <property type="match status" value="1"/>
</dbReference>
<feature type="compositionally biased region" description="Polar residues" evidence="2">
    <location>
        <begin position="71"/>
        <end position="80"/>
    </location>
</feature>
<feature type="region of interest" description="Disordered" evidence="2">
    <location>
        <begin position="22"/>
        <end position="129"/>
    </location>
</feature>
<organism evidence="5">
    <name type="scientific">Lotharella globosa</name>
    <dbReference type="NCBI Taxonomy" id="91324"/>
    <lineage>
        <taxon>Eukaryota</taxon>
        <taxon>Sar</taxon>
        <taxon>Rhizaria</taxon>
        <taxon>Cercozoa</taxon>
        <taxon>Chlorarachniophyceae</taxon>
        <taxon>Lotharella</taxon>
    </lineage>
</organism>
<evidence type="ECO:0008006" key="6">
    <source>
        <dbReference type="Google" id="ProtNLM"/>
    </source>
</evidence>
<feature type="compositionally biased region" description="Basic and acidic residues" evidence="2">
    <location>
        <begin position="313"/>
        <end position="344"/>
    </location>
</feature>
<keyword evidence="1" id="KW-0862">Zinc</keyword>
<keyword evidence="1" id="KW-0863">Zinc-finger</keyword>
<evidence type="ECO:0000313" key="5">
    <source>
        <dbReference type="EMBL" id="CAE0658387.1"/>
    </source>
</evidence>